<dbReference type="Gene3D" id="3.40.50.300">
    <property type="entry name" value="P-loop containing nucleotide triphosphate hydrolases"/>
    <property type="match status" value="3"/>
</dbReference>
<feature type="compositionally biased region" description="Polar residues" evidence="4">
    <location>
        <begin position="65"/>
        <end position="75"/>
    </location>
</feature>
<dbReference type="PANTHER" id="PTHR43392">
    <property type="entry name" value="AAA-TYPE ATPASE FAMILY PROTEIN / ANKYRIN REPEAT FAMILY PROTEIN"/>
    <property type="match status" value="1"/>
</dbReference>
<dbReference type="InterPro" id="IPR050773">
    <property type="entry name" value="CbxX/CfxQ_RuBisCO_ESX"/>
</dbReference>
<evidence type="ECO:0000256" key="3">
    <source>
        <dbReference type="ARBA" id="ARBA00022840"/>
    </source>
</evidence>
<feature type="compositionally biased region" description="Basic and acidic residues" evidence="4">
    <location>
        <begin position="36"/>
        <end position="46"/>
    </location>
</feature>
<evidence type="ECO:0000256" key="2">
    <source>
        <dbReference type="ARBA" id="ARBA00022741"/>
    </source>
</evidence>
<dbReference type="EMBL" id="JEMN01000247">
    <property type="protein sequence ID" value="KXH63007.1"/>
    <property type="molecule type" value="Genomic_DNA"/>
</dbReference>
<dbReference type="GO" id="GO:0005524">
    <property type="term" value="F:ATP binding"/>
    <property type="evidence" value="ECO:0007669"/>
    <property type="project" value="UniProtKB-KW"/>
</dbReference>
<dbReference type="CDD" id="cd00009">
    <property type="entry name" value="AAA"/>
    <property type="match status" value="2"/>
</dbReference>
<dbReference type="InterPro" id="IPR041627">
    <property type="entry name" value="AAA_lid_6"/>
</dbReference>
<comment type="caution">
    <text evidence="6">The sequence shown here is derived from an EMBL/GenBank/DDBJ whole genome shotgun (WGS) entry which is preliminary data.</text>
</comment>
<feature type="region of interest" description="Disordered" evidence="4">
    <location>
        <begin position="104"/>
        <end position="134"/>
    </location>
</feature>
<dbReference type="AlphaFoldDB" id="A0A135URK8"/>
<feature type="compositionally biased region" description="Polar residues" evidence="4">
    <location>
        <begin position="25"/>
        <end position="35"/>
    </location>
</feature>
<evidence type="ECO:0000256" key="4">
    <source>
        <dbReference type="SAM" id="MobiDB-lite"/>
    </source>
</evidence>
<dbReference type="InterPro" id="IPR027417">
    <property type="entry name" value="P-loop_NTPase"/>
</dbReference>
<dbReference type="GO" id="GO:0016887">
    <property type="term" value="F:ATP hydrolysis activity"/>
    <property type="evidence" value="ECO:0007669"/>
    <property type="project" value="InterPro"/>
</dbReference>
<proteinExistence type="inferred from homology"/>
<sequence>MNSDDQNAENGQQDPPQGPEDEDVSSNSDNPTPTVDSDHESTKDEGDLGNQDRTQHLTEPPVTNMHHQSNTDGQPPTTPASIKREKTCNCHTLLDTVTKEVAVQKLEKDRAKDTPETNESEKPQKAPPKNQDGRSLAQARFAFVSLPFCILEKASDSNHSSTWLFGHHGAFPESSDDLSPRATSIDSVSSWAGTVVSEVRPEDIDDNSPSRLEWLRQKRERNEENPYLDQLMSLVGLETVKAHFLTVKARVEESQNIDPGMANLRLHMVLQGKDGTGKKTIAKLYAQFLVSIGAVSGQGLSKIQSAQGMSSNMRSTIVFYDEPSQGEEDWPSGMYDDLYDDDDNHLRSYSPRPIRSRNSDPMKELMKTATMPIFILCSRNKSLLESIERNEKALEKFQSPFILPDYDEEELKQLVVRMIQKRGMMTEGGSGDLSLRALVRRVARDRKSKSFSNVHRLEQELDEACIRRALRLQAEYTKWFKKGPIRTPQADLFSGRISQNESKTDDDLKAADPSHGQKRLLTSEDLLGPEPEDVRNKNESWKKLQEMIGLEKVKSQCDNVIDYAQHNRSLELQGMAPLKIGLNRVFLGPPGVGKTTVAQLYGQILIDLGLVSGKKFMLQNPSDLIGPYIGQSEMKTKEVLKEAKGNVLIIDDAHMLYPGEQDAGHETDIYRIAVLDTIVANVSAEPEDRCIILVGYDSEMSQLFNNSNPGLQRRFPKETALRFDAYSEDELCQIMNMKVDECGLKMSEDAAAVSRQVLSRMRTNPKFGNAGDVENLLYQTKVRLNTRIRSECHGSIQSAIEPGDIDPDWDRPSQADESRTALFKGFVGFRKIVEKFEDYQDQVNGMRYHNIDPRPHIPWAFIFKGPPGTGKTATARKVGRLYFDMGLLSTDEVVICSVSDLVGTRFEGAGSKVRSTLETSLGKVLFIDEAYRLASSSIFHAEAIGELVDAMTQLRYQNNMVIILAGYTVEMERLLRINPGLRSRFTEQISFPPLKPHACLKHLTQEVKKLKINIPETGGPNGEKLKTVERIFTKLGQTRGWASGRDVETLAKTVICNVYKRAGRTEQRGATGSLQVTWEEVIDAQKGMLAERKGPVGDEVEE</sequence>
<reference evidence="6 7" key="1">
    <citation type="submission" date="2014-02" db="EMBL/GenBank/DDBJ databases">
        <title>The genome sequence of Colletotrichum nymphaeae SA-01.</title>
        <authorList>
            <person name="Baroncelli R."/>
            <person name="Thon M.R."/>
        </authorList>
    </citation>
    <scope>NUCLEOTIDE SEQUENCE [LARGE SCALE GENOMIC DNA]</scope>
    <source>
        <strain evidence="6 7">SA-01</strain>
    </source>
</reference>
<evidence type="ECO:0000313" key="6">
    <source>
        <dbReference type="EMBL" id="KXH63007.1"/>
    </source>
</evidence>
<keyword evidence="7" id="KW-1185">Reference proteome</keyword>
<keyword evidence="2" id="KW-0547">Nucleotide-binding</keyword>
<name>A0A135URK8_9PEZI</name>
<dbReference type="Gene3D" id="1.10.8.60">
    <property type="match status" value="2"/>
</dbReference>
<evidence type="ECO:0000313" key="7">
    <source>
        <dbReference type="Proteomes" id="UP000070054"/>
    </source>
</evidence>
<dbReference type="Proteomes" id="UP000070054">
    <property type="component" value="Unassembled WGS sequence"/>
</dbReference>
<dbReference type="PANTHER" id="PTHR43392:SF2">
    <property type="entry name" value="AAA-TYPE ATPASE FAMILY PROTEIN _ ANKYRIN REPEAT FAMILY PROTEIN"/>
    <property type="match status" value="1"/>
</dbReference>
<dbReference type="FunFam" id="3.40.50.300:FF:000216">
    <property type="entry name" value="Type VII secretion ATPase EccA"/>
    <property type="match status" value="2"/>
</dbReference>
<protein>
    <recommendedName>
        <fullName evidence="5">AAA+ ATPase domain-containing protein</fullName>
    </recommendedName>
</protein>
<keyword evidence="3" id="KW-0067">ATP-binding</keyword>
<dbReference type="PRINTS" id="PR00819">
    <property type="entry name" value="CBXCFQXSUPER"/>
</dbReference>
<feature type="domain" description="AAA+ ATPase" evidence="5">
    <location>
        <begin position="580"/>
        <end position="741"/>
    </location>
</feature>
<feature type="domain" description="AAA+ ATPase" evidence="5">
    <location>
        <begin position="264"/>
        <end position="407"/>
    </location>
</feature>
<dbReference type="OrthoDB" id="2423195at2759"/>
<feature type="compositionally biased region" description="Polar residues" evidence="4">
    <location>
        <begin position="1"/>
        <end position="15"/>
    </location>
</feature>
<gene>
    <name evidence="6" type="ORF">CNYM01_09748</name>
</gene>
<feature type="region of interest" description="Disordered" evidence="4">
    <location>
        <begin position="491"/>
        <end position="519"/>
    </location>
</feature>
<feature type="domain" description="AAA+ ATPase" evidence="5">
    <location>
        <begin position="858"/>
        <end position="995"/>
    </location>
</feature>
<dbReference type="InterPro" id="IPR000641">
    <property type="entry name" value="CbxX/CfxQ"/>
</dbReference>
<feature type="compositionally biased region" description="Basic and acidic residues" evidence="4">
    <location>
        <begin position="502"/>
        <end position="512"/>
    </location>
</feature>
<dbReference type="Pfam" id="PF00004">
    <property type="entry name" value="AAA"/>
    <property type="match status" value="2"/>
</dbReference>
<dbReference type="SMART" id="SM00382">
    <property type="entry name" value="AAA"/>
    <property type="match status" value="3"/>
</dbReference>
<dbReference type="InterPro" id="IPR003959">
    <property type="entry name" value="ATPase_AAA_core"/>
</dbReference>
<feature type="compositionally biased region" description="Basic and acidic residues" evidence="4">
    <location>
        <begin position="105"/>
        <end position="124"/>
    </location>
</feature>
<comment type="similarity">
    <text evidence="1">Belongs to the CbxX/CfxQ family.</text>
</comment>
<dbReference type="SUPFAM" id="SSF52540">
    <property type="entry name" value="P-loop containing nucleoside triphosphate hydrolases"/>
    <property type="match status" value="3"/>
</dbReference>
<evidence type="ECO:0000259" key="5">
    <source>
        <dbReference type="SMART" id="SM00382"/>
    </source>
</evidence>
<feature type="region of interest" description="Disordered" evidence="4">
    <location>
        <begin position="1"/>
        <end position="85"/>
    </location>
</feature>
<accession>A0A135URK8</accession>
<dbReference type="InterPro" id="IPR003593">
    <property type="entry name" value="AAA+_ATPase"/>
</dbReference>
<dbReference type="Pfam" id="PF17866">
    <property type="entry name" value="AAA_lid_6"/>
    <property type="match status" value="1"/>
</dbReference>
<organism evidence="6 7">
    <name type="scientific">Colletotrichum nymphaeae SA-01</name>
    <dbReference type="NCBI Taxonomy" id="1460502"/>
    <lineage>
        <taxon>Eukaryota</taxon>
        <taxon>Fungi</taxon>
        <taxon>Dikarya</taxon>
        <taxon>Ascomycota</taxon>
        <taxon>Pezizomycotina</taxon>
        <taxon>Sordariomycetes</taxon>
        <taxon>Hypocreomycetidae</taxon>
        <taxon>Glomerellales</taxon>
        <taxon>Glomerellaceae</taxon>
        <taxon>Colletotrichum</taxon>
        <taxon>Colletotrichum acutatum species complex</taxon>
    </lineage>
</organism>
<evidence type="ECO:0000256" key="1">
    <source>
        <dbReference type="ARBA" id="ARBA00010378"/>
    </source>
</evidence>